<evidence type="ECO:0000313" key="1">
    <source>
        <dbReference type="EMBL" id="MBE0345796.1"/>
    </source>
</evidence>
<organism evidence="1 2">
    <name type="scientific">Pseudoalteromonas peptidolytica F12-50-A1</name>
    <dbReference type="NCBI Taxonomy" id="1315280"/>
    <lineage>
        <taxon>Bacteria</taxon>
        <taxon>Pseudomonadati</taxon>
        <taxon>Pseudomonadota</taxon>
        <taxon>Gammaproteobacteria</taxon>
        <taxon>Alteromonadales</taxon>
        <taxon>Pseudoalteromonadaceae</taxon>
        <taxon>Pseudoalteromonas</taxon>
    </lineage>
</organism>
<gene>
    <name evidence="1" type="ORF">PPEP_a0755</name>
</gene>
<dbReference type="AlphaFoldDB" id="A0A8I0T2X2"/>
<protein>
    <submittedName>
        <fullName evidence="1">Uncharacterized protein</fullName>
    </submittedName>
</protein>
<dbReference type="EMBL" id="AQHF01000020">
    <property type="protein sequence ID" value="MBE0345796.1"/>
    <property type="molecule type" value="Genomic_DNA"/>
</dbReference>
<keyword evidence="2" id="KW-1185">Reference proteome</keyword>
<sequence>MLIMKNLFLFYYALSGPIRATFHREWALPLSVFALNSQYIGLKRACQRSTKRSAALVSVSPRS</sequence>
<name>A0A8I0T2X2_9GAMM</name>
<reference evidence="1 2" key="1">
    <citation type="submission" date="2015-06" db="EMBL/GenBank/DDBJ databases">
        <title>Genome sequence of Pseudoalteromonas peptidolytica.</title>
        <authorList>
            <person name="Xie B.-B."/>
            <person name="Rong J.-C."/>
            <person name="Qin Q.-L."/>
            <person name="Zhang Y.-Z."/>
        </authorList>
    </citation>
    <scope>NUCLEOTIDE SEQUENCE [LARGE SCALE GENOMIC DNA]</scope>
    <source>
        <strain evidence="1 2">F12-50-A1</strain>
    </source>
</reference>
<evidence type="ECO:0000313" key="2">
    <source>
        <dbReference type="Proteomes" id="UP000660708"/>
    </source>
</evidence>
<comment type="caution">
    <text evidence="1">The sequence shown here is derived from an EMBL/GenBank/DDBJ whole genome shotgun (WGS) entry which is preliminary data.</text>
</comment>
<accession>A0A8I0T2X2</accession>
<dbReference type="Proteomes" id="UP000660708">
    <property type="component" value="Unassembled WGS sequence"/>
</dbReference>
<proteinExistence type="predicted"/>